<dbReference type="OrthoDB" id="8116556at2"/>
<dbReference type="GO" id="GO:0016747">
    <property type="term" value="F:acyltransferase activity, transferring groups other than amino-acyl groups"/>
    <property type="evidence" value="ECO:0007669"/>
    <property type="project" value="InterPro"/>
</dbReference>
<organism evidence="2 3">
    <name type="scientific">Aquirhabdus parva</name>
    <dbReference type="NCBI Taxonomy" id="2283318"/>
    <lineage>
        <taxon>Bacteria</taxon>
        <taxon>Pseudomonadati</taxon>
        <taxon>Pseudomonadota</taxon>
        <taxon>Gammaproteobacteria</taxon>
        <taxon>Moraxellales</taxon>
        <taxon>Moraxellaceae</taxon>
        <taxon>Aquirhabdus</taxon>
    </lineage>
</organism>
<dbReference type="AlphaFoldDB" id="A0A345P879"/>
<protein>
    <submittedName>
        <fullName evidence="2">GNAT family N-acetyltransferase</fullName>
    </submittedName>
</protein>
<keyword evidence="2" id="KW-0808">Transferase</keyword>
<evidence type="ECO:0000313" key="3">
    <source>
        <dbReference type="Proteomes" id="UP000253940"/>
    </source>
</evidence>
<dbReference type="SUPFAM" id="SSF55729">
    <property type="entry name" value="Acyl-CoA N-acyltransferases (Nat)"/>
    <property type="match status" value="1"/>
</dbReference>
<dbReference type="PROSITE" id="PS51186">
    <property type="entry name" value="GNAT"/>
    <property type="match status" value="1"/>
</dbReference>
<feature type="domain" description="N-acetyltransferase" evidence="1">
    <location>
        <begin position="13"/>
        <end position="168"/>
    </location>
</feature>
<keyword evidence="3" id="KW-1185">Reference proteome</keyword>
<gene>
    <name evidence="2" type="ORF">HYN46_11950</name>
</gene>
<sequence length="175" mass="19937">MMLGRALSRDEIKDVWTIDRSEIIHHIYYLIDGQLVLTPEHYDMGGWPEGEAAQYTPILEACYDRGGWFYGLFEGGKLIGVVVVDNRFLGQDQDQLQLKFLHVSSAYRGKGLGRKLFNLAVAEARRRGAQFLYISATPSESTVHFYQSLGCMMTLEPDPALYALEPEDIHFIFKL</sequence>
<dbReference type="EMBL" id="CP031222">
    <property type="protein sequence ID" value="AXI03488.1"/>
    <property type="molecule type" value="Genomic_DNA"/>
</dbReference>
<dbReference type="Proteomes" id="UP000253940">
    <property type="component" value="Chromosome"/>
</dbReference>
<proteinExistence type="predicted"/>
<evidence type="ECO:0000259" key="1">
    <source>
        <dbReference type="PROSITE" id="PS51186"/>
    </source>
</evidence>
<dbReference type="KEGG" id="mbah:HYN46_11950"/>
<reference evidence="2 3" key="1">
    <citation type="submission" date="2018-07" db="EMBL/GenBank/DDBJ databases">
        <title>Genome sequencing of Moraxellaceae gen. HYN0046.</title>
        <authorList>
            <person name="Kim M."/>
            <person name="Yi H."/>
        </authorList>
    </citation>
    <scope>NUCLEOTIDE SEQUENCE [LARGE SCALE GENOMIC DNA]</scope>
    <source>
        <strain evidence="2 3">HYN0046</strain>
    </source>
</reference>
<name>A0A345P879_9GAMM</name>
<dbReference type="CDD" id="cd04301">
    <property type="entry name" value="NAT_SF"/>
    <property type="match status" value="1"/>
</dbReference>
<evidence type="ECO:0000313" key="2">
    <source>
        <dbReference type="EMBL" id="AXI03488.1"/>
    </source>
</evidence>
<dbReference type="InterPro" id="IPR000182">
    <property type="entry name" value="GNAT_dom"/>
</dbReference>
<dbReference type="Pfam" id="PF00583">
    <property type="entry name" value="Acetyltransf_1"/>
    <property type="match status" value="1"/>
</dbReference>
<accession>A0A345P879</accession>
<dbReference type="InterPro" id="IPR016181">
    <property type="entry name" value="Acyl_CoA_acyltransferase"/>
</dbReference>
<dbReference type="Gene3D" id="3.40.630.30">
    <property type="match status" value="1"/>
</dbReference>